<evidence type="ECO:0000313" key="2">
    <source>
        <dbReference type="EnsemblMetazoa" id="CJA33357.1"/>
    </source>
</evidence>
<dbReference type="EnsemblMetazoa" id="CJA33357.1">
    <property type="protein sequence ID" value="CJA33357.1"/>
    <property type="gene ID" value="WBGene00209204"/>
</dbReference>
<dbReference type="GO" id="GO:0008528">
    <property type="term" value="F:G protein-coupled peptide receptor activity"/>
    <property type="evidence" value="ECO:0007669"/>
    <property type="project" value="InterPro"/>
</dbReference>
<dbReference type="InterPro" id="IPR019427">
    <property type="entry name" value="7TM_GPCR_serpentine_rcpt_Srw"/>
</dbReference>
<dbReference type="Pfam" id="PF10324">
    <property type="entry name" value="7TM_GPCR_Srw"/>
    <property type="match status" value="1"/>
</dbReference>
<name>A0A8R1II42_CAEJA</name>
<keyword evidence="1" id="KW-0812">Transmembrane</keyword>
<reference evidence="2" key="2">
    <citation type="submission" date="2022-06" db="UniProtKB">
        <authorList>
            <consortium name="EnsemblMetazoa"/>
        </authorList>
    </citation>
    <scope>IDENTIFICATION</scope>
    <source>
        <strain evidence="2">DF5081</strain>
    </source>
</reference>
<feature type="transmembrane region" description="Helical" evidence="1">
    <location>
        <begin position="48"/>
        <end position="68"/>
    </location>
</feature>
<accession>A0A8R1II42</accession>
<evidence type="ECO:0000313" key="3">
    <source>
        <dbReference type="Proteomes" id="UP000005237"/>
    </source>
</evidence>
<reference evidence="3" key="1">
    <citation type="submission" date="2010-08" db="EMBL/GenBank/DDBJ databases">
        <authorList>
            <consortium name="Caenorhabditis japonica Sequencing Consortium"/>
            <person name="Wilson R.K."/>
        </authorList>
    </citation>
    <scope>NUCLEOTIDE SEQUENCE [LARGE SCALE GENOMIC DNA]</scope>
    <source>
        <strain evidence="3">DF5081</strain>
    </source>
</reference>
<dbReference type="PANTHER" id="PTHR22751">
    <property type="entry name" value="G-PROTEIN COUPLED RECEPTOR-RELATED"/>
    <property type="match status" value="1"/>
</dbReference>
<keyword evidence="3" id="KW-1185">Reference proteome</keyword>
<keyword evidence="1" id="KW-1133">Transmembrane helix</keyword>
<dbReference type="AlphaFoldDB" id="A0A8R1II42"/>
<evidence type="ECO:0000256" key="1">
    <source>
        <dbReference type="SAM" id="Phobius"/>
    </source>
</evidence>
<sequence length="107" mass="11843">MSYSTTPLVLYITLLFLPSAIPNAIANIALLIYSDNDGLKTLITASDPIWYCISIITATVHFAVCLTVSTQYRATARNLLRIPGIIRSNRIFKAFGSQSGQDVMFKR</sequence>
<keyword evidence="1" id="KW-0472">Membrane</keyword>
<proteinExistence type="predicted"/>
<protein>
    <submittedName>
        <fullName evidence="2">Uncharacterized protein</fullName>
    </submittedName>
</protein>
<organism evidence="2 3">
    <name type="scientific">Caenorhabditis japonica</name>
    <dbReference type="NCBI Taxonomy" id="281687"/>
    <lineage>
        <taxon>Eukaryota</taxon>
        <taxon>Metazoa</taxon>
        <taxon>Ecdysozoa</taxon>
        <taxon>Nematoda</taxon>
        <taxon>Chromadorea</taxon>
        <taxon>Rhabditida</taxon>
        <taxon>Rhabditina</taxon>
        <taxon>Rhabditomorpha</taxon>
        <taxon>Rhabditoidea</taxon>
        <taxon>Rhabditidae</taxon>
        <taxon>Peloderinae</taxon>
        <taxon>Caenorhabditis</taxon>
    </lineage>
</organism>
<dbReference type="Proteomes" id="UP000005237">
    <property type="component" value="Unassembled WGS sequence"/>
</dbReference>